<dbReference type="Pfam" id="PF05154">
    <property type="entry name" value="TM2"/>
    <property type="match status" value="1"/>
</dbReference>
<feature type="transmembrane region" description="Helical" evidence="5">
    <location>
        <begin position="38"/>
        <end position="58"/>
    </location>
</feature>
<dbReference type="AlphaFoldDB" id="A0A517YPZ8"/>
<dbReference type="GO" id="GO:0016020">
    <property type="term" value="C:membrane"/>
    <property type="evidence" value="ECO:0007669"/>
    <property type="project" value="UniProtKB-SubCell"/>
</dbReference>
<keyword evidence="8" id="KW-1185">Reference proteome</keyword>
<dbReference type="Proteomes" id="UP000317369">
    <property type="component" value="Chromosome"/>
</dbReference>
<name>A0A517YPZ8_9BACT</name>
<keyword evidence="4 5" id="KW-0472">Membrane</keyword>
<evidence type="ECO:0000259" key="6">
    <source>
        <dbReference type="Pfam" id="PF05154"/>
    </source>
</evidence>
<sequence>MSEGQIPGADKKVLAGILGILLGGLGLHRFILGDPVGGILRIVITILTCGLGSLIGLVEGIIYLTKSDQEFVDEYITNKKAWF</sequence>
<evidence type="ECO:0000256" key="3">
    <source>
        <dbReference type="ARBA" id="ARBA00022989"/>
    </source>
</evidence>
<comment type="subcellular location">
    <subcellularLocation>
        <location evidence="1">Membrane</location>
        <topology evidence="1">Multi-pass membrane protein</topology>
    </subcellularLocation>
</comment>
<evidence type="ECO:0000256" key="2">
    <source>
        <dbReference type="ARBA" id="ARBA00022692"/>
    </source>
</evidence>
<gene>
    <name evidence="7" type="ORF">KS4_03410</name>
</gene>
<evidence type="ECO:0000313" key="7">
    <source>
        <dbReference type="EMBL" id="QDU32309.1"/>
    </source>
</evidence>
<evidence type="ECO:0000256" key="5">
    <source>
        <dbReference type="SAM" id="Phobius"/>
    </source>
</evidence>
<feature type="domain" description="TM2" evidence="6">
    <location>
        <begin position="11"/>
        <end position="58"/>
    </location>
</feature>
<keyword evidence="3 5" id="KW-1133">Transmembrane helix</keyword>
<dbReference type="OrthoDB" id="9816361at2"/>
<reference evidence="7 8" key="1">
    <citation type="submission" date="2019-02" db="EMBL/GenBank/DDBJ databases">
        <title>Deep-cultivation of Planctomycetes and their phenomic and genomic characterization uncovers novel biology.</title>
        <authorList>
            <person name="Wiegand S."/>
            <person name="Jogler M."/>
            <person name="Boedeker C."/>
            <person name="Pinto D."/>
            <person name="Vollmers J."/>
            <person name="Rivas-Marin E."/>
            <person name="Kohn T."/>
            <person name="Peeters S.H."/>
            <person name="Heuer A."/>
            <person name="Rast P."/>
            <person name="Oberbeckmann S."/>
            <person name="Bunk B."/>
            <person name="Jeske O."/>
            <person name="Meyerdierks A."/>
            <person name="Storesund J.E."/>
            <person name="Kallscheuer N."/>
            <person name="Luecker S."/>
            <person name="Lage O.M."/>
            <person name="Pohl T."/>
            <person name="Merkel B.J."/>
            <person name="Hornburger P."/>
            <person name="Mueller R.-W."/>
            <person name="Bruemmer F."/>
            <person name="Labrenz M."/>
            <person name="Spormann A.M."/>
            <person name="Op den Camp H."/>
            <person name="Overmann J."/>
            <person name="Amann R."/>
            <person name="Jetten M.S.M."/>
            <person name="Mascher T."/>
            <person name="Medema M.H."/>
            <person name="Devos D.P."/>
            <person name="Kaster A.-K."/>
            <person name="Ovreas L."/>
            <person name="Rohde M."/>
            <person name="Galperin M.Y."/>
            <person name="Jogler C."/>
        </authorList>
    </citation>
    <scope>NUCLEOTIDE SEQUENCE [LARGE SCALE GENOMIC DNA]</scope>
    <source>
        <strain evidence="7 8">KS4</strain>
    </source>
</reference>
<dbReference type="RefSeq" id="WP_145073674.1">
    <property type="nucleotide sequence ID" value="NZ_CP036425.1"/>
</dbReference>
<accession>A0A517YPZ8</accession>
<dbReference type="KEGG" id="pcor:KS4_03410"/>
<dbReference type="InterPro" id="IPR007829">
    <property type="entry name" value="TM2"/>
</dbReference>
<feature type="transmembrane region" description="Helical" evidence="5">
    <location>
        <begin position="12"/>
        <end position="32"/>
    </location>
</feature>
<evidence type="ECO:0000256" key="1">
    <source>
        <dbReference type="ARBA" id="ARBA00004141"/>
    </source>
</evidence>
<protein>
    <submittedName>
        <fullName evidence="7">TM2 domain protein</fullName>
    </submittedName>
</protein>
<organism evidence="7 8">
    <name type="scientific">Poriferisphaera corsica</name>
    <dbReference type="NCBI Taxonomy" id="2528020"/>
    <lineage>
        <taxon>Bacteria</taxon>
        <taxon>Pseudomonadati</taxon>
        <taxon>Planctomycetota</taxon>
        <taxon>Phycisphaerae</taxon>
        <taxon>Phycisphaerales</taxon>
        <taxon>Phycisphaeraceae</taxon>
        <taxon>Poriferisphaera</taxon>
    </lineage>
</organism>
<dbReference type="EMBL" id="CP036425">
    <property type="protein sequence ID" value="QDU32309.1"/>
    <property type="molecule type" value="Genomic_DNA"/>
</dbReference>
<evidence type="ECO:0000256" key="4">
    <source>
        <dbReference type="ARBA" id="ARBA00023136"/>
    </source>
</evidence>
<proteinExistence type="predicted"/>
<keyword evidence="2 5" id="KW-0812">Transmembrane</keyword>
<evidence type="ECO:0000313" key="8">
    <source>
        <dbReference type="Proteomes" id="UP000317369"/>
    </source>
</evidence>